<accession>A0AAQ3R9G8</accession>
<dbReference type="AlphaFoldDB" id="A0AAQ3R9G8"/>
<reference evidence="2 3" key="1">
    <citation type="submission" date="2023-11" db="EMBL/GenBank/DDBJ databases">
        <title>An acidophilic fungus is an integral part of prey digestion in a carnivorous sundew plant.</title>
        <authorList>
            <person name="Tsai I.J."/>
        </authorList>
    </citation>
    <scope>NUCLEOTIDE SEQUENCE [LARGE SCALE GENOMIC DNA]</scope>
    <source>
        <strain evidence="2">169a</strain>
    </source>
</reference>
<protein>
    <submittedName>
        <fullName evidence="2">Uncharacterized protein</fullName>
    </submittedName>
</protein>
<evidence type="ECO:0000313" key="3">
    <source>
        <dbReference type="Proteomes" id="UP001303373"/>
    </source>
</evidence>
<organism evidence="2 3">
    <name type="scientific">Acrodontium crateriforme</name>
    <dbReference type="NCBI Taxonomy" id="150365"/>
    <lineage>
        <taxon>Eukaryota</taxon>
        <taxon>Fungi</taxon>
        <taxon>Dikarya</taxon>
        <taxon>Ascomycota</taxon>
        <taxon>Pezizomycotina</taxon>
        <taxon>Dothideomycetes</taxon>
        <taxon>Dothideomycetidae</taxon>
        <taxon>Mycosphaerellales</taxon>
        <taxon>Teratosphaeriaceae</taxon>
        <taxon>Acrodontium</taxon>
    </lineage>
</organism>
<feature type="region of interest" description="Disordered" evidence="1">
    <location>
        <begin position="10"/>
        <end position="52"/>
    </location>
</feature>
<evidence type="ECO:0000256" key="1">
    <source>
        <dbReference type="SAM" id="MobiDB-lite"/>
    </source>
</evidence>
<name>A0AAQ3R9G8_9PEZI</name>
<proteinExistence type="predicted"/>
<keyword evidence="3" id="KW-1185">Reference proteome</keyword>
<dbReference type="EMBL" id="CP138588">
    <property type="protein sequence ID" value="WPH02999.1"/>
    <property type="molecule type" value="Genomic_DNA"/>
</dbReference>
<gene>
    <name evidence="2" type="ORF">R9X50_00587300</name>
</gene>
<dbReference type="Proteomes" id="UP001303373">
    <property type="component" value="Chromosome 9"/>
</dbReference>
<evidence type="ECO:0000313" key="2">
    <source>
        <dbReference type="EMBL" id="WPH02999.1"/>
    </source>
</evidence>
<sequence length="225" mass="25730">MATINCVRPLHYHEEDGASENHPGVTPRKPSTLNKGPESCPSHRYKRRRSTLHNGDAPFVEKLCRSDSFEDVCLEEVKNKHQNCQSFEVSKPPRASPSTSISDDEISIIRSHPSDRPDSLGPYKLTLDSIRVQPPLHNAMMKPKWQWTSRMYHSSRPKIPFGWCKRWRCGDCKAETIMEQRVCSRLTCLHRRCVDCVAHCLVLPRSVMADQYSGDSILLDEGDDE</sequence>